<reference evidence="2" key="1">
    <citation type="journal article" date="2019" name="Int. J. Syst. Evol. Microbiol.">
        <title>The Global Catalogue of Microorganisms (GCM) 10K type strain sequencing project: providing services to taxonomists for standard genome sequencing and annotation.</title>
        <authorList>
            <consortium name="The Broad Institute Genomics Platform"/>
            <consortium name="The Broad Institute Genome Sequencing Center for Infectious Disease"/>
            <person name="Wu L."/>
            <person name="Ma J."/>
        </authorList>
    </citation>
    <scope>NUCLEOTIDE SEQUENCE [LARGE SCALE GENOMIC DNA]</scope>
    <source>
        <strain evidence="2">JCM 17923</strain>
    </source>
</reference>
<evidence type="ECO:0000313" key="1">
    <source>
        <dbReference type="EMBL" id="GAA4358505.1"/>
    </source>
</evidence>
<evidence type="ECO:0000313" key="2">
    <source>
        <dbReference type="Proteomes" id="UP001501153"/>
    </source>
</evidence>
<protein>
    <submittedName>
        <fullName evidence="1">Uncharacterized protein</fullName>
    </submittedName>
</protein>
<name>A0ABP8IGN6_9BACT</name>
<proteinExistence type="predicted"/>
<dbReference type="EMBL" id="BAABGZ010000027">
    <property type="protein sequence ID" value="GAA4358505.1"/>
    <property type="molecule type" value="Genomic_DNA"/>
</dbReference>
<gene>
    <name evidence="1" type="ORF">GCM10023185_24280</name>
</gene>
<sequence length="210" mass="24279">MLHFLQKLFSSKATHAQWHAVALTPQQARSHARWVQQRVFLNWLGPYFKAYHLLKGGAGGQRGLRVELLQENGRQGVLLHYDASIGPGNFRHFFEHLAERVLALGYHRACTDQRTQQQQRHTETLLKQLLKPTPTDCPQTGHCNQRYGLITLDYVMMDRQPLFIRLASNAVLQPGFTRACSFDELMRALFDAPMPDEQVQRLVADYHDRF</sequence>
<accession>A0ABP8IGN6</accession>
<dbReference type="RefSeq" id="WP_345236319.1">
    <property type="nucleotide sequence ID" value="NZ_BAABGZ010000027.1"/>
</dbReference>
<organism evidence="1 2">
    <name type="scientific">Hymenobacter saemangeumensis</name>
    <dbReference type="NCBI Taxonomy" id="1084522"/>
    <lineage>
        <taxon>Bacteria</taxon>
        <taxon>Pseudomonadati</taxon>
        <taxon>Bacteroidota</taxon>
        <taxon>Cytophagia</taxon>
        <taxon>Cytophagales</taxon>
        <taxon>Hymenobacteraceae</taxon>
        <taxon>Hymenobacter</taxon>
    </lineage>
</organism>
<comment type="caution">
    <text evidence="1">The sequence shown here is derived from an EMBL/GenBank/DDBJ whole genome shotgun (WGS) entry which is preliminary data.</text>
</comment>
<keyword evidence="2" id="KW-1185">Reference proteome</keyword>
<dbReference type="Proteomes" id="UP001501153">
    <property type="component" value="Unassembled WGS sequence"/>
</dbReference>